<evidence type="ECO:0000256" key="1">
    <source>
        <dbReference type="ARBA" id="ARBA00004496"/>
    </source>
</evidence>
<evidence type="ECO:0000256" key="2">
    <source>
        <dbReference type="ARBA" id="ARBA00022630"/>
    </source>
</evidence>
<dbReference type="GO" id="GO:0004497">
    <property type="term" value="F:monooxygenase activity"/>
    <property type="evidence" value="ECO:0007669"/>
    <property type="project" value="UniProtKB-KW"/>
</dbReference>
<dbReference type="InterPro" id="IPR046373">
    <property type="entry name" value="Acyl-CoA_Oxase/DH_mid-dom_sf"/>
</dbReference>
<dbReference type="InterPro" id="IPR006091">
    <property type="entry name" value="Acyl-CoA_Oxase/DH_mid-dom"/>
</dbReference>
<feature type="domain" description="Acyl-CoA dehydrogenase C-terminal" evidence="16">
    <location>
        <begin position="253"/>
        <end position="316"/>
    </location>
</feature>
<dbReference type="HOGENOM" id="CLU_018204_3_1_5"/>
<evidence type="ECO:0000256" key="13">
    <source>
        <dbReference type="ARBA" id="ARBA00049456"/>
    </source>
</evidence>
<dbReference type="Pfam" id="PF08028">
    <property type="entry name" value="Acyl-CoA_dh_2"/>
    <property type="match status" value="1"/>
</dbReference>
<proteinExistence type="inferred from homology"/>
<dbReference type="GO" id="GO:0006552">
    <property type="term" value="P:L-leucine catabolic process"/>
    <property type="evidence" value="ECO:0007669"/>
    <property type="project" value="TreeGrafter"/>
</dbReference>
<evidence type="ECO:0000256" key="6">
    <source>
        <dbReference type="ARBA" id="ARBA00023033"/>
    </source>
</evidence>
<dbReference type="SUPFAM" id="SSF56645">
    <property type="entry name" value="Acyl-CoA dehydrogenase NM domain-like"/>
    <property type="match status" value="1"/>
</dbReference>
<protein>
    <recommendedName>
        <fullName evidence="10">Dibenzothiophene monooxygenase</fullName>
        <ecNumber evidence="9">1.14.14.21</ecNumber>
    </recommendedName>
</protein>
<evidence type="ECO:0000313" key="17">
    <source>
        <dbReference type="EMBL" id="AJE48634.1"/>
    </source>
</evidence>
<comment type="subcellular location">
    <subcellularLocation>
        <location evidence="1">Cytoplasm</location>
    </subcellularLocation>
</comment>
<dbReference type="EC" id="1.14.14.21" evidence="9"/>
<evidence type="ECO:0000259" key="15">
    <source>
        <dbReference type="Pfam" id="PF02771"/>
    </source>
</evidence>
<dbReference type="GO" id="GO:0008470">
    <property type="term" value="F:3-methylbutanoyl-CoA dehydrogenase activity"/>
    <property type="evidence" value="ECO:0007669"/>
    <property type="project" value="TreeGrafter"/>
</dbReference>
<evidence type="ECO:0000256" key="3">
    <source>
        <dbReference type="ARBA" id="ARBA00022643"/>
    </source>
</evidence>
<dbReference type="InterPro" id="IPR013107">
    <property type="entry name" value="Acyl-CoA_DH_C"/>
</dbReference>
<comment type="catalytic activity">
    <reaction evidence="11">
        <text>dibenzothiophene + FMNH2 + O2 = dibenzothiophene 5-oxide + FMN + H2O + H(+)</text>
        <dbReference type="Rhea" id="RHEA:49076"/>
        <dbReference type="ChEBI" id="CHEBI:15377"/>
        <dbReference type="ChEBI" id="CHEBI:15378"/>
        <dbReference type="ChEBI" id="CHEBI:15379"/>
        <dbReference type="ChEBI" id="CHEBI:23681"/>
        <dbReference type="ChEBI" id="CHEBI:23683"/>
        <dbReference type="ChEBI" id="CHEBI:57618"/>
        <dbReference type="ChEBI" id="CHEBI:58210"/>
    </reaction>
</comment>
<dbReference type="KEGG" id="cid:P73_3919"/>
<keyword evidence="18" id="KW-1185">Reference proteome</keyword>
<comment type="similarity">
    <text evidence="8">Belongs to the DszC flavin monooxygenase family.</text>
</comment>
<dbReference type="InterPro" id="IPR036250">
    <property type="entry name" value="AcylCo_DH-like_C"/>
</dbReference>
<dbReference type="PANTHER" id="PTHR43884">
    <property type="entry name" value="ACYL-COA DEHYDROGENASE"/>
    <property type="match status" value="1"/>
</dbReference>
<keyword evidence="4" id="KW-0547">Nucleotide-binding</keyword>
<evidence type="ECO:0000259" key="16">
    <source>
        <dbReference type="Pfam" id="PF08028"/>
    </source>
</evidence>
<dbReference type="Pfam" id="PF02771">
    <property type="entry name" value="Acyl-CoA_dh_N"/>
    <property type="match status" value="1"/>
</dbReference>
<evidence type="ECO:0000256" key="8">
    <source>
        <dbReference type="ARBA" id="ARBA00034317"/>
    </source>
</evidence>
<comment type="pathway">
    <text evidence="7">Sulfur metabolism; dibenzothiophene degradation.</text>
</comment>
<feature type="domain" description="Acyl-CoA oxidase/dehydrogenase middle" evidence="14">
    <location>
        <begin position="128"/>
        <end position="220"/>
    </location>
</feature>
<dbReference type="Gene3D" id="1.10.540.10">
    <property type="entry name" value="Acyl-CoA dehydrogenase/oxidase, N-terminal domain"/>
    <property type="match status" value="1"/>
</dbReference>
<keyword evidence="5" id="KW-0560">Oxidoreductase</keyword>
<evidence type="ECO:0000256" key="9">
    <source>
        <dbReference type="ARBA" id="ARBA00034328"/>
    </source>
</evidence>
<dbReference type="RefSeq" id="WP_043870925.1">
    <property type="nucleotide sequence ID" value="NZ_CP004393.1"/>
</dbReference>
<dbReference type="Pfam" id="PF02770">
    <property type="entry name" value="Acyl-CoA_dh_M"/>
    <property type="match status" value="1"/>
</dbReference>
<name>A0A0B5E056_9RHOB</name>
<keyword evidence="2" id="KW-0285">Flavoprotein</keyword>
<dbReference type="Proteomes" id="UP000031521">
    <property type="component" value="Chromosome"/>
</dbReference>
<dbReference type="Gene3D" id="2.40.110.10">
    <property type="entry name" value="Butyryl-CoA Dehydrogenase, subunit A, domain 2"/>
    <property type="match status" value="1"/>
</dbReference>
<dbReference type="AlphaFoldDB" id="A0A0B5E056"/>
<dbReference type="OrthoDB" id="7316074at2"/>
<dbReference type="SUPFAM" id="SSF47203">
    <property type="entry name" value="Acyl-CoA dehydrogenase C-terminal domain-like"/>
    <property type="match status" value="1"/>
</dbReference>
<feature type="domain" description="Acyl-CoA dehydrogenase/oxidase N-terminal" evidence="15">
    <location>
        <begin position="9"/>
        <end position="121"/>
    </location>
</feature>
<dbReference type="GO" id="GO:0050660">
    <property type="term" value="F:flavin adenine dinucleotide binding"/>
    <property type="evidence" value="ECO:0007669"/>
    <property type="project" value="InterPro"/>
</dbReference>
<gene>
    <name evidence="17" type="ORF">P73_3919</name>
</gene>
<evidence type="ECO:0000256" key="7">
    <source>
        <dbReference type="ARBA" id="ARBA00034307"/>
    </source>
</evidence>
<evidence type="ECO:0000259" key="14">
    <source>
        <dbReference type="Pfam" id="PF02770"/>
    </source>
</evidence>
<keyword evidence="6" id="KW-0503">Monooxygenase</keyword>
<keyword evidence="3" id="KW-0288">FMN</keyword>
<dbReference type="PANTHER" id="PTHR43884:SF12">
    <property type="entry name" value="ISOVALERYL-COA DEHYDROGENASE, MITOCHONDRIAL-RELATED"/>
    <property type="match status" value="1"/>
</dbReference>
<sequence length="330" mass="35970">MLDTRPPTAQDLLERLAEKARADFLPRALRDENSTHIQLDTLQDLHELGLLHVSASPENGGLGGSLLGRENPGLFVQALRRLARGDAAAAHCYQLHNHALWMLETMGTPRQIETILRPLTSRFGLLGFVGSEPGRASNKDPLQTRARKVEGGWRVNGVKSFVTNGTAADLILTSVAVETPAPGTSPADQHLSLMIDPSSEGVSIDNGWYRPNGMKTARSPLITLSEVFVPDSHLVGERPGVMPRGRWFAKFHLGFAANYIGSAEGLFAWYLDYTRARGRAGQPLVQLRTGEMRLALDAAIAHFEHAVALWQQGDTVEAELASMSAMSVVR</sequence>
<reference evidence="17 18" key="1">
    <citation type="journal article" date="2014" name="Int. J. Syst. Evol. Microbiol.">
        <title>Celeribacter indicus sp. nov., a polycyclic aromatic hydrocarbon-degrading bacterium from deep-sea sediment and reclassification of Huaishuia halophila as Celeribacter halophilus comb. nov.</title>
        <authorList>
            <person name="Lai Q."/>
            <person name="Cao J."/>
            <person name="Yuan J."/>
            <person name="Li F."/>
            <person name="Shao Z."/>
        </authorList>
    </citation>
    <scope>NUCLEOTIDE SEQUENCE [LARGE SCALE GENOMIC DNA]</scope>
    <source>
        <strain evidence="17">P73</strain>
    </source>
</reference>
<organism evidence="17 18">
    <name type="scientific">Celeribacter indicus</name>
    <dbReference type="NCBI Taxonomy" id="1208324"/>
    <lineage>
        <taxon>Bacteria</taxon>
        <taxon>Pseudomonadati</taxon>
        <taxon>Pseudomonadota</taxon>
        <taxon>Alphaproteobacteria</taxon>
        <taxon>Rhodobacterales</taxon>
        <taxon>Roseobacteraceae</taxon>
        <taxon>Celeribacter</taxon>
    </lineage>
</organism>
<evidence type="ECO:0000256" key="12">
    <source>
        <dbReference type="ARBA" id="ARBA00048445"/>
    </source>
</evidence>
<comment type="catalytic activity">
    <reaction evidence="13">
        <text>dibenzothiophene + 2 FMNH2 + 2 O2 = dibenzothiophene 5,5-dioxide + 2 FMN + 2 H2O + 2 H(+)</text>
        <dbReference type="Rhea" id="RHEA:49072"/>
        <dbReference type="ChEBI" id="CHEBI:15377"/>
        <dbReference type="ChEBI" id="CHEBI:15378"/>
        <dbReference type="ChEBI" id="CHEBI:15379"/>
        <dbReference type="ChEBI" id="CHEBI:23681"/>
        <dbReference type="ChEBI" id="CHEBI:57618"/>
        <dbReference type="ChEBI" id="CHEBI:58210"/>
        <dbReference type="ChEBI" id="CHEBI:90356"/>
        <dbReference type="EC" id="1.14.14.21"/>
    </reaction>
</comment>
<dbReference type="Gene3D" id="1.20.140.10">
    <property type="entry name" value="Butyryl-CoA Dehydrogenase, subunit A, domain 3"/>
    <property type="match status" value="1"/>
</dbReference>
<evidence type="ECO:0000313" key="18">
    <source>
        <dbReference type="Proteomes" id="UP000031521"/>
    </source>
</evidence>
<evidence type="ECO:0000256" key="11">
    <source>
        <dbReference type="ARBA" id="ARBA00047859"/>
    </source>
</evidence>
<dbReference type="InterPro" id="IPR013786">
    <property type="entry name" value="AcylCoA_DH/ox_N"/>
</dbReference>
<dbReference type="InterPro" id="IPR037069">
    <property type="entry name" value="AcylCoA_DH/ox_N_sf"/>
</dbReference>
<dbReference type="InterPro" id="IPR009100">
    <property type="entry name" value="AcylCoA_DH/oxidase_NM_dom_sf"/>
</dbReference>
<comment type="catalytic activity">
    <reaction evidence="12">
        <text>dibenzothiophene 5-oxide + FMNH2 + O2 = dibenzothiophene 5,5-dioxide + FMN + H2O + H(+)</text>
        <dbReference type="Rhea" id="RHEA:49080"/>
        <dbReference type="ChEBI" id="CHEBI:15377"/>
        <dbReference type="ChEBI" id="CHEBI:15378"/>
        <dbReference type="ChEBI" id="CHEBI:15379"/>
        <dbReference type="ChEBI" id="CHEBI:23683"/>
        <dbReference type="ChEBI" id="CHEBI:57618"/>
        <dbReference type="ChEBI" id="CHEBI:58210"/>
        <dbReference type="ChEBI" id="CHEBI:90356"/>
    </reaction>
</comment>
<dbReference type="GO" id="GO:0005737">
    <property type="term" value="C:cytoplasm"/>
    <property type="evidence" value="ECO:0007669"/>
    <property type="project" value="UniProtKB-SubCell"/>
</dbReference>
<evidence type="ECO:0000256" key="5">
    <source>
        <dbReference type="ARBA" id="ARBA00023002"/>
    </source>
</evidence>
<dbReference type="EMBL" id="CP004393">
    <property type="protein sequence ID" value="AJE48634.1"/>
    <property type="molecule type" value="Genomic_DNA"/>
</dbReference>
<accession>A0A0B5E056</accession>
<evidence type="ECO:0000256" key="4">
    <source>
        <dbReference type="ARBA" id="ARBA00022741"/>
    </source>
</evidence>
<evidence type="ECO:0000256" key="10">
    <source>
        <dbReference type="ARBA" id="ARBA00034345"/>
    </source>
</evidence>
<dbReference type="STRING" id="1208324.P73_3919"/>